<evidence type="ECO:0000313" key="2">
    <source>
        <dbReference type="EMBL" id="CAG6489976.1"/>
    </source>
</evidence>
<dbReference type="EMBL" id="HBUE01113864">
    <property type="protein sequence ID" value="CAG6489974.1"/>
    <property type="molecule type" value="Transcribed_RNA"/>
</dbReference>
<accession>A0A8D8CAP1</accession>
<name>A0A8D8CAP1_CULPI</name>
<sequence>MEEWSMKSRSLAGWLRDTGKHHFLHGSLALPDVDRFGELSDESVVSVRDAPGAASAVGDPPRRADTGAAGRHPATKVSQNVGFSHEDEDLHQVAQRANARKGAFLETVAQSFAHVQVLNRALG</sequence>
<protein>
    <submittedName>
        <fullName evidence="2">(northern house mosquito) hypothetical protein</fullName>
    </submittedName>
</protein>
<dbReference type="EMBL" id="HBUE01113876">
    <property type="protein sequence ID" value="CAG6489982.1"/>
    <property type="molecule type" value="Transcribed_RNA"/>
</dbReference>
<organism evidence="2">
    <name type="scientific">Culex pipiens</name>
    <name type="common">House mosquito</name>
    <dbReference type="NCBI Taxonomy" id="7175"/>
    <lineage>
        <taxon>Eukaryota</taxon>
        <taxon>Metazoa</taxon>
        <taxon>Ecdysozoa</taxon>
        <taxon>Arthropoda</taxon>
        <taxon>Hexapoda</taxon>
        <taxon>Insecta</taxon>
        <taxon>Pterygota</taxon>
        <taxon>Neoptera</taxon>
        <taxon>Endopterygota</taxon>
        <taxon>Diptera</taxon>
        <taxon>Nematocera</taxon>
        <taxon>Culicoidea</taxon>
        <taxon>Culicidae</taxon>
        <taxon>Culicinae</taxon>
        <taxon>Culicini</taxon>
        <taxon>Culex</taxon>
        <taxon>Culex</taxon>
    </lineage>
</organism>
<proteinExistence type="predicted"/>
<dbReference type="AlphaFoldDB" id="A0A8D8CAP1"/>
<evidence type="ECO:0000256" key="1">
    <source>
        <dbReference type="SAM" id="MobiDB-lite"/>
    </source>
</evidence>
<dbReference type="EMBL" id="HBUE01113867">
    <property type="protein sequence ID" value="CAG6489976.1"/>
    <property type="molecule type" value="Transcribed_RNA"/>
</dbReference>
<reference evidence="2" key="1">
    <citation type="submission" date="2021-05" db="EMBL/GenBank/DDBJ databases">
        <authorList>
            <person name="Alioto T."/>
            <person name="Alioto T."/>
            <person name="Gomez Garrido J."/>
        </authorList>
    </citation>
    <scope>NUCLEOTIDE SEQUENCE</scope>
</reference>
<feature type="region of interest" description="Disordered" evidence="1">
    <location>
        <begin position="48"/>
        <end position="74"/>
    </location>
</feature>